<proteinExistence type="predicted"/>
<accession>A0A328N6Z8</accession>
<name>A0A328N6Z8_9ACTN</name>
<reference evidence="2 3" key="1">
    <citation type="submission" date="2018-03" db="EMBL/GenBank/DDBJ databases">
        <title>Defining the species Micromonospora saelicesensis and Micromonospora noduli under the framework of genomics.</title>
        <authorList>
            <person name="Riesco R."/>
            <person name="Trujillo M.E."/>
        </authorList>
    </citation>
    <scope>NUCLEOTIDE SEQUENCE [LARGE SCALE GENOMIC DNA]</scope>
    <source>
        <strain evidence="2 3">LAH08</strain>
    </source>
</reference>
<evidence type="ECO:0000313" key="3">
    <source>
        <dbReference type="Proteomes" id="UP000248966"/>
    </source>
</evidence>
<dbReference type="Proteomes" id="UP000248966">
    <property type="component" value="Unassembled WGS sequence"/>
</dbReference>
<evidence type="ECO:0000313" key="2">
    <source>
        <dbReference type="EMBL" id="RAO04194.1"/>
    </source>
</evidence>
<dbReference type="EMBL" id="PYAA01000008">
    <property type="protein sequence ID" value="RAO04194.1"/>
    <property type="molecule type" value="Genomic_DNA"/>
</dbReference>
<dbReference type="Pfam" id="PF14024">
    <property type="entry name" value="DUF4240"/>
    <property type="match status" value="1"/>
</dbReference>
<comment type="caution">
    <text evidence="2">The sequence shown here is derived from an EMBL/GenBank/DDBJ whole genome shotgun (WGS) entry which is preliminary data.</text>
</comment>
<dbReference type="AlphaFoldDB" id="A0A328N6Z8"/>
<sequence length="206" mass="23272">MVSRLAEPAGVLPVGQSYRPGVSDFWSLIEDSAGHADRAGWIECRLAARTPAEIVEFDVAFTAARRRAETWTMWAAAYRITSGLSSGDGFWYFLPWLVGLGRDSFDRLTADPDALAEVPQVRRLATMRADQWTDDDWPEWEALNYVSRQAYDTATGESEGIIDALRALHHDYPEDPAPTGDRWAFDDETEMDRRLPRLSALFPSMR</sequence>
<organism evidence="2 3">
    <name type="scientific">Micromonospora noduli</name>
    <dbReference type="NCBI Taxonomy" id="709876"/>
    <lineage>
        <taxon>Bacteria</taxon>
        <taxon>Bacillati</taxon>
        <taxon>Actinomycetota</taxon>
        <taxon>Actinomycetes</taxon>
        <taxon>Micromonosporales</taxon>
        <taxon>Micromonosporaceae</taxon>
        <taxon>Micromonospora</taxon>
    </lineage>
</organism>
<protein>
    <recommendedName>
        <fullName evidence="1">DUF4240 domain-containing protein</fullName>
    </recommendedName>
</protein>
<evidence type="ECO:0000259" key="1">
    <source>
        <dbReference type="Pfam" id="PF14024"/>
    </source>
</evidence>
<gene>
    <name evidence="2" type="ORF">LAH08_01542</name>
</gene>
<dbReference type="InterPro" id="IPR025334">
    <property type="entry name" value="DUF4240"/>
</dbReference>
<feature type="domain" description="DUF4240" evidence="1">
    <location>
        <begin position="23"/>
        <end position="152"/>
    </location>
</feature>